<dbReference type="GO" id="GO:0006508">
    <property type="term" value="P:proteolysis"/>
    <property type="evidence" value="ECO:0007669"/>
    <property type="project" value="UniProtKB-KW"/>
</dbReference>
<sequence length="242" mass="26759">MHMPTKREIKYSWDRGGPVITWAIIVACTVVWLIEVLLGLISPLLQGLLIYQGMMSPMTMVSRPWTAITSMFLHAPNTIMHILFNMIALYSVGPVLERMMGHWRFLGLYIISGLGGALGLMLWGVFAPGGKGWQMAAYGASGAIFGLFAAILVVYRRIGADIRSMMIWMAINFALPFVVGGVAWQAHIGGFLIGGLLTWLLTSGLPFWRHKSLTWRMQVYGWSVTAIVVVAILLCNIANPYA</sequence>
<keyword evidence="5 7" id="KW-1133">Transmembrane helix</keyword>
<dbReference type="PROSITE" id="PS51257">
    <property type="entry name" value="PROKAR_LIPOPROTEIN"/>
    <property type="match status" value="1"/>
</dbReference>
<comment type="caution">
    <text evidence="9">The sequence shown here is derived from an EMBL/GenBank/DDBJ whole genome shotgun (WGS) entry which is preliminary data.</text>
</comment>
<evidence type="ECO:0000256" key="6">
    <source>
        <dbReference type="ARBA" id="ARBA00023136"/>
    </source>
</evidence>
<dbReference type="SUPFAM" id="SSF144091">
    <property type="entry name" value="Rhomboid-like"/>
    <property type="match status" value="1"/>
</dbReference>
<dbReference type="InterPro" id="IPR035952">
    <property type="entry name" value="Rhomboid-like_sf"/>
</dbReference>
<evidence type="ECO:0000256" key="7">
    <source>
        <dbReference type="SAM" id="Phobius"/>
    </source>
</evidence>
<feature type="transmembrane region" description="Helical" evidence="7">
    <location>
        <begin position="167"/>
        <end position="184"/>
    </location>
</feature>
<keyword evidence="4" id="KW-0378">Hydrolase</keyword>
<keyword evidence="10" id="KW-1185">Reference proteome</keyword>
<dbReference type="EMBL" id="PEBJ01000001">
    <property type="protein sequence ID" value="PJM78132.1"/>
    <property type="molecule type" value="Genomic_DNA"/>
</dbReference>
<dbReference type="InterPro" id="IPR022764">
    <property type="entry name" value="Peptidase_S54_rhomboid_dom"/>
</dbReference>
<feature type="transmembrane region" description="Helical" evidence="7">
    <location>
        <begin position="220"/>
        <end position="239"/>
    </location>
</feature>
<dbReference type="GO" id="GO:0016020">
    <property type="term" value="C:membrane"/>
    <property type="evidence" value="ECO:0007669"/>
    <property type="project" value="UniProtKB-SubCell"/>
</dbReference>
<dbReference type="OrthoDB" id="9807874at2"/>
<feature type="transmembrane region" description="Helical" evidence="7">
    <location>
        <begin position="105"/>
        <end position="126"/>
    </location>
</feature>
<keyword evidence="9" id="KW-0645">Protease</keyword>
<feature type="transmembrane region" description="Helical" evidence="7">
    <location>
        <begin position="132"/>
        <end position="155"/>
    </location>
</feature>
<organism evidence="9 10">
    <name type="scientific">Bifidobacterium felsineum</name>
    <dbReference type="NCBI Taxonomy" id="2045440"/>
    <lineage>
        <taxon>Bacteria</taxon>
        <taxon>Bacillati</taxon>
        <taxon>Actinomycetota</taxon>
        <taxon>Actinomycetes</taxon>
        <taxon>Bifidobacteriales</taxon>
        <taxon>Bifidobacteriaceae</taxon>
        <taxon>Bifidobacterium</taxon>
    </lineage>
</organism>
<keyword evidence="6 7" id="KW-0472">Membrane</keyword>
<comment type="subcellular location">
    <subcellularLocation>
        <location evidence="1">Membrane</location>
        <topology evidence="1">Multi-pass membrane protein</topology>
    </subcellularLocation>
</comment>
<evidence type="ECO:0000256" key="4">
    <source>
        <dbReference type="ARBA" id="ARBA00022801"/>
    </source>
</evidence>
<dbReference type="RefSeq" id="WP_100493707.1">
    <property type="nucleotide sequence ID" value="NZ_PEBJ01000001.1"/>
</dbReference>
<dbReference type="PANTHER" id="PTHR43731">
    <property type="entry name" value="RHOMBOID PROTEASE"/>
    <property type="match status" value="1"/>
</dbReference>
<protein>
    <submittedName>
        <fullName evidence="9">Rhomboid family intramembrane serine protease</fullName>
    </submittedName>
</protein>
<feature type="domain" description="Peptidase S54 rhomboid" evidence="8">
    <location>
        <begin position="63"/>
        <end position="202"/>
    </location>
</feature>
<evidence type="ECO:0000259" key="8">
    <source>
        <dbReference type="Pfam" id="PF01694"/>
    </source>
</evidence>
<dbReference type="GO" id="GO:0004252">
    <property type="term" value="F:serine-type endopeptidase activity"/>
    <property type="evidence" value="ECO:0007669"/>
    <property type="project" value="InterPro"/>
</dbReference>
<keyword evidence="3 7" id="KW-0812">Transmembrane</keyword>
<comment type="similarity">
    <text evidence="2">Belongs to the peptidase S54 family.</text>
</comment>
<dbReference type="Pfam" id="PF01694">
    <property type="entry name" value="Rhomboid"/>
    <property type="match status" value="1"/>
</dbReference>
<dbReference type="PANTHER" id="PTHR43731:SF14">
    <property type="entry name" value="PRESENILIN-ASSOCIATED RHOMBOID-LIKE PROTEIN, MITOCHONDRIAL"/>
    <property type="match status" value="1"/>
</dbReference>
<evidence type="ECO:0000256" key="2">
    <source>
        <dbReference type="ARBA" id="ARBA00009045"/>
    </source>
</evidence>
<dbReference type="Gene3D" id="1.20.1540.10">
    <property type="entry name" value="Rhomboid-like"/>
    <property type="match status" value="1"/>
</dbReference>
<feature type="transmembrane region" description="Helical" evidence="7">
    <location>
        <begin position="190"/>
        <end position="208"/>
    </location>
</feature>
<evidence type="ECO:0000256" key="1">
    <source>
        <dbReference type="ARBA" id="ARBA00004141"/>
    </source>
</evidence>
<evidence type="ECO:0000313" key="10">
    <source>
        <dbReference type="Proteomes" id="UP000229239"/>
    </source>
</evidence>
<accession>A0A2M9HMU0</accession>
<name>A0A2M9HMU0_9BIFI</name>
<dbReference type="AlphaFoldDB" id="A0A2M9HMU0"/>
<dbReference type="Proteomes" id="UP000229239">
    <property type="component" value="Unassembled WGS sequence"/>
</dbReference>
<gene>
    <name evidence="9" type="ORF">CSQ86_00440</name>
</gene>
<evidence type="ECO:0000313" key="9">
    <source>
        <dbReference type="EMBL" id="PJM78132.1"/>
    </source>
</evidence>
<feature type="transmembrane region" description="Helical" evidence="7">
    <location>
        <begin position="20"/>
        <end position="45"/>
    </location>
</feature>
<evidence type="ECO:0000256" key="3">
    <source>
        <dbReference type="ARBA" id="ARBA00022692"/>
    </source>
</evidence>
<feature type="transmembrane region" description="Helical" evidence="7">
    <location>
        <begin position="65"/>
        <end position="93"/>
    </location>
</feature>
<proteinExistence type="inferred from homology"/>
<reference evidence="10" key="1">
    <citation type="submission" date="2017-10" db="EMBL/GenBank/DDBJ databases">
        <title>Draft genome sequences of strains TRE 1, TRE 9, TRE H and TRI 7, isolated from tamarins, belonging to four potential novel Bifidobacterium species.</title>
        <authorList>
            <person name="Mattarelli P."/>
            <person name="Modesto M."/>
            <person name="Puglisi E."/>
            <person name="Morelli L."/>
            <person name="Bonetti A."/>
            <person name="Spezio C."/>
            <person name="Sandri C."/>
        </authorList>
    </citation>
    <scope>NUCLEOTIDE SEQUENCE [LARGE SCALE GENOMIC DNA]</scope>
    <source>
        <strain evidence="10">TREH</strain>
    </source>
</reference>
<evidence type="ECO:0000256" key="5">
    <source>
        <dbReference type="ARBA" id="ARBA00022989"/>
    </source>
</evidence>
<dbReference type="InterPro" id="IPR050925">
    <property type="entry name" value="Rhomboid_protease_S54"/>
</dbReference>